<dbReference type="PANTHER" id="PTHR42925:SF2">
    <property type="entry name" value="NA+ DRIVEN MULTIDRUG EFFLUX PUMP"/>
    <property type="match status" value="1"/>
</dbReference>
<name>A0ABU1UTL7_9GAMM</name>
<comment type="subcellular location">
    <subcellularLocation>
        <location evidence="1">Cell inner membrane</location>
        <topology evidence="1">Multi-pass membrane protein</topology>
    </subcellularLocation>
</comment>
<dbReference type="InterPro" id="IPR047135">
    <property type="entry name" value="YsiQ"/>
</dbReference>
<evidence type="ECO:0000256" key="2">
    <source>
        <dbReference type="ARBA" id="ARBA00022448"/>
    </source>
</evidence>
<evidence type="ECO:0000256" key="6">
    <source>
        <dbReference type="ARBA" id="ARBA00023136"/>
    </source>
</evidence>
<proteinExistence type="predicted"/>
<accession>A0ABU1UTL7</accession>
<feature type="transmembrane region" description="Helical" evidence="7">
    <location>
        <begin position="281"/>
        <end position="309"/>
    </location>
</feature>
<evidence type="ECO:0000313" key="9">
    <source>
        <dbReference type="Proteomes" id="UP001253595"/>
    </source>
</evidence>
<evidence type="ECO:0000256" key="4">
    <source>
        <dbReference type="ARBA" id="ARBA00022692"/>
    </source>
</evidence>
<dbReference type="RefSeq" id="WP_310068261.1">
    <property type="nucleotide sequence ID" value="NZ_JAVDVX010000001.1"/>
</dbReference>
<evidence type="ECO:0000256" key="5">
    <source>
        <dbReference type="ARBA" id="ARBA00022989"/>
    </source>
</evidence>
<dbReference type="InterPro" id="IPR002528">
    <property type="entry name" value="MATE_fam"/>
</dbReference>
<evidence type="ECO:0000256" key="1">
    <source>
        <dbReference type="ARBA" id="ARBA00004429"/>
    </source>
</evidence>
<comment type="caution">
    <text evidence="8">The sequence shown here is derived from an EMBL/GenBank/DDBJ whole genome shotgun (WGS) entry which is preliminary data.</text>
</comment>
<feature type="transmembrane region" description="Helical" evidence="7">
    <location>
        <begin position="363"/>
        <end position="387"/>
    </location>
</feature>
<feature type="transmembrane region" description="Helical" evidence="7">
    <location>
        <begin position="330"/>
        <end position="351"/>
    </location>
</feature>
<evidence type="ECO:0000256" key="7">
    <source>
        <dbReference type="SAM" id="Phobius"/>
    </source>
</evidence>
<organism evidence="8 9">
    <name type="scientific">Cellvibrio fibrivorans</name>
    <dbReference type="NCBI Taxonomy" id="126350"/>
    <lineage>
        <taxon>Bacteria</taxon>
        <taxon>Pseudomonadati</taxon>
        <taxon>Pseudomonadota</taxon>
        <taxon>Gammaproteobacteria</taxon>
        <taxon>Cellvibrionales</taxon>
        <taxon>Cellvibrionaceae</taxon>
        <taxon>Cellvibrio</taxon>
    </lineage>
</organism>
<feature type="transmembrane region" description="Helical" evidence="7">
    <location>
        <begin position="399"/>
        <end position="420"/>
    </location>
</feature>
<feature type="transmembrane region" description="Helical" evidence="7">
    <location>
        <begin position="194"/>
        <end position="223"/>
    </location>
</feature>
<dbReference type="EMBL" id="JAVDVX010000001">
    <property type="protein sequence ID" value="MDR7088523.1"/>
    <property type="molecule type" value="Genomic_DNA"/>
</dbReference>
<dbReference type="Pfam" id="PF01554">
    <property type="entry name" value="MatE"/>
    <property type="match status" value="2"/>
</dbReference>
<evidence type="ECO:0000256" key="3">
    <source>
        <dbReference type="ARBA" id="ARBA00022475"/>
    </source>
</evidence>
<evidence type="ECO:0000313" key="8">
    <source>
        <dbReference type="EMBL" id="MDR7088523.1"/>
    </source>
</evidence>
<keyword evidence="5 7" id="KW-1133">Transmembrane helix</keyword>
<feature type="transmembrane region" description="Helical" evidence="7">
    <location>
        <begin position="15"/>
        <end position="33"/>
    </location>
</feature>
<keyword evidence="4 7" id="KW-0812">Transmembrane</keyword>
<keyword evidence="3" id="KW-1003">Cell membrane</keyword>
<gene>
    <name evidence="8" type="ORF">J2X05_000526</name>
</gene>
<sequence>MVSSPQLVSLDDKRAFWRSVILLSLPVAAQMLMQSLLGMADVIMVGDLGSSAIAAVGLAAKIHFLLLVLMSGLATGCSILVAQYIGAKDFVSCQRSLAVTLLVGTTVMIPFVLVFGFASNTWVGWINPDEKVVALAAQYLIITAPALLFTQWIVIYEASLRALGSTTMPLVAGVFAAALNIIGNYALIGGNWGFPALGVAGAAWATLGSRFLQLLIVVGWVYAKKHGFALSFAQLRMGLDKVQISRYLAFSLPLVANYAIWAVGNSTYHLVTGYAGTEALAVMGVIVPIESAFFALFVGLANASAVLIGRELGAGNNDTAWQLHKFFDRITFVLLIVFCSALWFARPWMLLIFDQLDEKSTDLLLSTLGVFCLLVWVKIINMMRIIGVLRAGGDNRFTLITDTIVMWVFGLPIYIAVVFLTKLSFVYIYALMFLEDGLKFIPVIKRIISRKWMNNLTQQ</sequence>
<dbReference type="InterPro" id="IPR048279">
    <property type="entry name" value="MdtK-like"/>
</dbReference>
<feature type="transmembrane region" description="Helical" evidence="7">
    <location>
        <begin position="244"/>
        <end position="261"/>
    </location>
</feature>
<reference evidence="8 9" key="1">
    <citation type="submission" date="2023-07" db="EMBL/GenBank/DDBJ databases">
        <title>Sorghum-associated microbial communities from plants grown in Nebraska, USA.</title>
        <authorList>
            <person name="Schachtman D."/>
        </authorList>
    </citation>
    <scope>NUCLEOTIDE SEQUENCE [LARGE SCALE GENOMIC DNA]</scope>
    <source>
        <strain evidence="8 9">BE190</strain>
    </source>
</reference>
<keyword evidence="6 7" id="KW-0472">Membrane</keyword>
<feature type="transmembrane region" description="Helical" evidence="7">
    <location>
        <begin position="64"/>
        <end position="85"/>
    </location>
</feature>
<keyword evidence="2" id="KW-0813">Transport</keyword>
<dbReference type="PIRSF" id="PIRSF006603">
    <property type="entry name" value="DinF"/>
    <property type="match status" value="1"/>
</dbReference>
<keyword evidence="9" id="KW-1185">Reference proteome</keyword>
<feature type="transmembrane region" description="Helical" evidence="7">
    <location>
        <begin position="97"/>
        <end position="117"/>
    </location>
</feature>
<feature type="transmembrane region" description="Helical" evidence="7">
    <location>
        <begin position="168"/>
        <end position="188"/>
    </location>
</feature>
<feature type="transmembrane region" description="Helical" evidence="7">
    <location>
        <begin position="137"/>
        <end position="156"/>
    </location>
</feature>
<dbReference type="NCBIfam" id="TIGR00797">
    <property type="entry name" value="matE"/>
    <property type="match status" value="1"/>
</dbReference>
<dbReference type="PANTHER" id="PTHR42925">
    <property type="entry name" value="MULTIDRUG AND TOXIN EFFLUX PROTEIN MATE FAMILY"/>
    <property type="match status" value="1"/>
</dbReference>
<dbReference type="Proteomes" id="UP001253595">
    <property type="component" value="Unassembled WGS sequence"/>
</dbReference>
<protein>
    <submittedName>
        <fullName evidence="8">MATE family efflux protein</fullName>
    </submittedName>
</protein>